<accession>A0A1I4W0S4</accession>
<dbReference type="FunFam" id="3.40.50.620:FF:000007">
    <property type="entry name" value="Glutamate--tRNA ligase"/>
    <property type="match status" value="1"/>
</dbReference>
<dbReference type="EMBL" id="FOVE01000002">
    <property type="protein sequence ID" value="SFN06917.1"/>
    <property type="molecule type" value="Genomic_DNA"/>
</dbReference>
<comment type="catalytic activity">
    <reaction evidence="10">
        <text>tRNA(Glu) + L-glutamate + ATP = L-glutamyl-tRNA(Glu) + AMP + diphosphate</text>
        <dbReference type="Rhea" id="RHEA:23540"/>
        <dbReference type="Rhea" id="RHEA-COMP:9663"/>
        <dbReference type="Rhea" id="RHEA-COMP:9680"/>
        <dbReference type="ChEBI" id="CHEBI:29985"/>
        <dbReference type="ChEBI" id="CHEBI:30616"/>
        <dbReference type="ChEBI" id="CHEBI:33019"/>
        <dbReference type="ChEBI" id="CHEBI:78442"/>
        <dbReference type="ChEBI" id="CHEBI:78520"/>
        <dbReference type="ChEBI" id="CHEBI:456215"/>
        <dbReference type="EC" id="6.1.1.17"/>
    </reaction>
</comment>
<reference evidence="14" key="1">
    <citation type="submission" date="2016-10" db="EMBL/GenBank/DDBJ databases">
        <authorList>
            <person name="Varghese N."/>
            <person name="Submissions S."/>
        </authorList>
    </citation>
    <scope>NUCLEOTIDE SEQUENCE [LARGE SCALE GENOMIC DNA]</scope>
    <source>
        <strain evidence="14">DSM 6150</strain>
    </source>
</reference>
<dbReference type="InterPro" id="IPR000924">
    <property type="entry name" value="Glu/Gln-tRNA-synth"/>
</dbReference>
<dbReference type="EC" id="6.1.1.17" evidence="10"/>
<evidence type="ECO:0000259" key="11">
    <source>
        <dbReference type="Pfam" id="PF00749"/>
    </source>
</evidence>
<evidence type="ECO:0000259" key="12">
    <source>
        <dbReference type="Pfam" id="PF19269"/>
    </source>
</evidence>
<dbReference type="RefSeq" id="WP_091190885.1">
    <property type="nucleotide sequence ID" value="NZ_FOVE01000002.1"/>
</dbReference>
<evidence type="ECO:0000256" key="8">
    <source>
        <dbReference type="ARBA" id="ARBA00022917"/>
    </source>
</evidence>
<evidence type="ECO:0000313" key="14">
    <source>
        <dbReference type="Proteomes" id="UP000242869"/>
    </source>
</evidence>
<dbReference type="Proteomes" id="UP000242869">
    <property type="component" value="Unassembled WGS sequence"/>
</dbReference>
<dbReference type="InterPro" id="IPR020058">
    <property type="entry name" value="Glu/Gln-tRNA-synth_Ib_cat-dom"/>
</dbReference>
<dbReference type="SUPFAM" id="SSF52374">
    <property type="entry name" value="Nucleotidylyl transferase"/>
    <property type="match status" value="1"/>
</dbReference>
<dbReference type="GO" id="GO:0005829">
    <property type="term" value="C:cytosol"/>
    <property type="evidence" value="ECO:0007669"/>
    <property type="project" value="TreeGrafter"/>
</dbReference>
<dbReference type="InterPro" id="IPR014729">
    <property type="entry name" value="Rossmann-like_a/b/a_fold"/>
</dbReference>
<organism evidence="13 14">
    <name type="scientific">Formivibrio citricus</name>
    <dbReference type="NCBI Taxonomy" id="83765"/>
    <lineage>
        <taxon>Bacteria</taxon>
        <taxon>Pseudomonadati</taxon>
        <taxon>Pseudomonadota</taxon>
        <taxon>Betaproteobacteria</taxon>
        <taxon>Neisseriales</taxon>
        <taxon>Chitinibacteraceae</taxon>
        <taxon>Formivibrio</taxon>
    </lineage>
</organism>
<keyword evidence="4 10" id="KW-0963">Cytoplasm</keyword>
<sequence>MTVRTRFAPSPTGMLHIGGVRTALFSWAHARKNGGKFVLRIEDTDVERSTPESVAAIMDGMHWVNLDYDEGPFYQMQRMDRYKEVLQQMLESGHAYRCYASKEELETMRAEQEARGEKPRYDRRWRPEAGKTLPEPPAGVAPVIRFKTPLDGSVVWDDLVKGRIEISNEELDDLIIARPDGTPTYNFCVVIDDWDMGITQVIRGDDHVNNTPRQINIFLALGAPLPQFAHLPMIHNDQGQKLSKRRDAVSVVDYDRQGFLPEALLNYLARLGWGHGDDEFFTMAQFVEWFDLKNVSPSPSRFDRDKLLWLNAQHMKVADPARLASLAARFLEDKGIDTANGPALASVVTLLRDRVQTLVELAEQAEYFYRPLDPTAEVVEKHLTPDDEARLEFFAEGVARLEVWDQPTLSQFIKDFVKAQGVKMPQVGMPLRAKVCGTTSTPSVDAVLALLGREEVLKRLAA</sequence>
<comment type="similarity">
    <text evidence="2 10">Belongs to the class-I aminoacyl-tRNA synthetase family. Glutamate--tRNA ligase type 1 subfamily.</text>
</comment>
<dbReference type="NCBIfam" id="TIGR00464">
    <property type="entry name" value="gltX_bact"/>
    <property type="match status" value="1"/>
</dbReference>
<dbReference type="InterPro" id="IPR001412">
    <property type="entry name" value="aa-tRNA-synth_I_CS"/>
</dbReference>
<dbReference type="InterPro" id="IPR020752">
    <property type="entry name" value="Glu-tRNA-synth_I_codon-bd_sub1"/>
</dbReference>
<evidence type="ECO:0000256" key="5">
    <source>
        <dbReference type="ARBA" id="ARBA00022598"/>
    </source>
</evidence>
<evidence type="ECO:0000256" key="9">
    <source>
        <dbReference type="ARBA" id="ARBA00023146"/>
    </source>
</evidence>
<keyword evidence="9 10" id="KW-0030">Aminoacyl-tRNA synthetase</keyword>
<dbReference type="CDD" id="cd00808">
    <property type="entry name" value="GluRS_core"/>
    <property type="match status" value="1"/>
</dbReference>
<evidence type="ECO:0000256" key="1">
    <source>
        <dbReference type="ARBA" id="ARBA00004496"/>
    </source>
</evidence>
<comment type="subunit">
    <text evidence="3 10">Monomer.</text>
</comment>
<feature type="short sequence motif" description="'HIGH' region" evidence="10">
    <location>
        <begin position="9"/>
        <end position="19"/>
    </location>
</feature>
<dbReference type="PROSITE" id="PS00178">
    <property type="entry name" value="AA_TRNA_LIGASE_I"/>
    <property type="match status" value="1"/>
</dbReference>
<dbReference type="Pfam" id="PF19269">
    <property type="entry name" value="Anticodon_2"/>
    <property type="match status" value="1"/>
</dbReference>
<dbReference type="Gene3D" id="3.40.50.620">
    <property type="entry name" value="HUPs"/>
    <property type="match status" value="1"/>
</dbReference>
<dbReference type="GO" id="GO:0008270">
    <property type="term" value="F:zinc ion binding"/>
    <property type="evidence" value="ECO:0007669"/>
    <property type="project" value="InterPro"/>
</dbReference>
<feature type="short sequence motif" description="'KMSKS' region" evidence="10">
    <location>
        <begin position="241"/>
        <end position="245"/>
    </location>
</feature>
<dbReference type="InterPro" id="IPR049940">
    <property type="entry name" value="GluQ/Sye"/>
</dbReference>
<dbReference type="InterPro" id="IPR020751">
    <property type="entry name" value="aa-tRNA-synth_I_codon-bd_sub2"/>
</dbReference>
<dbReference type="InterPro" id="IPR004527">
    <property type="entry name" value="Glu-tRNA-ligase_bac/mito"/>
</dbReference>
<dbReference type="InterPro" id="IPR033910">
    <property type="entry name" value="GluRS_core"/>
</dbReference>
<keyword evidence="14" id="KW-1185">Reference proteome</keyword>
<keyword evidence="6 10" id="KW-0547">Nucleotide-binding</keyword>
<name>A0A1I4W0S4_9NEIS</name>
<dbReference type="Pfam" id="PF00749">
    <property type="entry name" value="tRNA-synt_1c"/>
    <property type="match status" value="1"/>
</dbReference>
<dbReference type="GO" id="GO:0004818">
    <property type="term" value="F:glutamate-tRNA ligase activity"/>
    <property type="evidence" value="ECO:0007669"/>
    <property type="project" value="UniProtKB-UniRule"/>
</dbReference>
<dbReference type="STRING" id="83765.SAMN05660284_00470"/>
<feature type="binding site" evidence="10">
    <location>
        <position position="244"/>
    </location>
    <ligand>
        <name>ATP</name>
        <dbReference type="ChEBI" id="CHEBI:30616"/>
    </ligand>
</feature>
<feature type="domain" description="Glutamyl/glutaminyl-tRNA synthetase class Ib catalytic" evidence="11">
    <location>
        <begin position="3"/>
        <end position="309"/>
    </location>
</feature>
<dbReference type="Gene3D" id="1.10.10.350">
    <property type="match status" value="1"/>
</dbReference>
<dbReference type="PANTHER" id="PTHR43311">
    <property type="entry name" value="GLUTAMATE--TRNA LIGASE"/>
    <property type="match status" value="1"/>
</dbReference>
<proteinExistence type="inferred from homology"/>
<keyword evidence="7 10" id="KW-0067">ATP-binding</keyword>
<comment type="caution">
    <text evidence="10">Lacks conserved residue(s) required for the propagation of feature annotation.</text>
</comment>
<dbReference type="SUPFAM" id="SSF48163">
    <property type="entry name" value="An anticodon-binding domain of class I aminoacyl-tRNA synthetases"/>
    <property type="match status" value="1"/>
</dbReference>
<dbReference type="GO" id="GO:0000049">
    <property type="term" value="F:tRNA binding"/>
    <property type="evidence" value="ECO:0007669"/>
    <property type="project" value="InterPro"/>
</dbReference>
<comment type="subcellular location">
    <subcellularLocation>
        <location evidence="1 10">Cytoplasm</location>
    </subcellularLocation>
</comment>
<dbReference type="HAMAP" id="MF_00022">
    <property type="entry name" value="Glu_tRNA_synth_type1"/>
    <property type="match status" value="1"/>
</dbReference>
<dbReference type="GO" id="GO:0005524">
    <property type="term" value="F:ATP binding"/>
    <property type="evidence" value="ECO:0007669"/>
    <property type="project" value="UniProtKB-UniRule"/>
</dbReference>
<evidence type="ECO:0000256" key="4">
    <source>
        <dbReference type="ARBA" id="ARBA00022490"/>
    </source>
</evidence>
<feature type="domain" description="Aminoacyl-tRNA synthetase class I anticodon-binding" evidence="12">
    <location>
        <begin position="323"/>
        <end position="461"/>
    </location>
</feature>
<dbReference type="PRINTS" id="PR00987">
    <property type="entry name" value="TRNASYNTHGLU"/>
</dbReference>
<protein>
    <recommendedName>
        <fullName evidence="10">Glutamate--tRNA ligase</fullName>
        <ecNumber evidence="10">6.1.1.17</ecNumber>
    </recommendedName>
    <alternativeName>
        <fullName evidence="10">Glutamyl-tRNA synthetase</fullName>
        <shortName evidence="10">GluRS</shortName>
    </alternativeName>
</protein>
<evidence type="ECO:0000256" key="3">
    <source>
        <dbReference type="ARBA" id="ARBA00011245"/>
    </source>
</evidence>
<dbReference type="PANTHER" id="PTHR43311:SF2">
    <property type="entry name" value="GLUTAMATE--TRNA LIGASE, MITOCHONDRIAL-RELATED"/>
    <property type="match status" value="1"/>
</dbReference>
<comment type="function">
    <text evidence="10">Catalyzes the attachment of glutamate to tRNA(Glu) in a two-step reaction: glutamate is first activated by ATP to form Glu-AMP and then transferred to the acceptor end of tRNA(Glu).</text>
</comment>
<evidence type="ECO:0000313" key="13">
    <source>
        <dbReference type="EMBL" id="SFN06917.1"/>
    </source>
</evidence>
<dbReference type="InterPro" id="IPR008925">
    <property type="entry name" value="aa_tRNA-synth_I_cd-bd_sf"/>
</dbReference>
<dbReference type="GO" id="GO:0006424">
    <property type="term" value="P:glutamyl-tRNA aminoacylation"/>
    <property type="evidence" value="ECO:0007669"/>
    <property type="project" value="UniProtKB-UniRule"/>
</dbReference>
<dbReference type="OrthoDB" id="9807503at2"/>
<gene>
    <name evidence="10" type="primary">gltX</name>
    <name evidence="13" type="ORF">SAMN05660284_00470</name>
</gene>
<dbReference type="Gene3D" id="1.10.8.70">
    <property type="entry name" value="Glutamate-tRNA synthetase, class I, anticodon-binding domain 1"/>
    <property type="match status" value="1"/>
</dbReference>
<evidence type="ECO:0000256" key="6">
    <source>
        <dbReference type="ARBA" id="ARBA00022741"/>
    </source>
</evidence>
<evidence type="ECO:0000256" key="7">
    <source>
        <dbReference type="ARBA" id="ARBA00022840"/>
    </source>
</evidence>
<evidence type="ECO:0000256" key="10">
    <source>
        <dbReference type="HAMAP-Rule" id="MF_00022"/>
    </source>
</evidence>
<dbReference type="InterPro" id="IPR045462">
    <property type="entry name" value="aa-tRNA-synth_I_cd-bd"/>
</dbReference>
<keyword evidence="8 10" id="KW-0648">Protein biosynthesis</keyword>
<evidence type="ECO:0000256" key="2">
    <source>
        <dbReference type="ARBA" id="ARBA00007894"/>
    </source>
</evidence>
<keyword evidence="5 10" id="KW-0436">Ligase</keyword>
<dbReference type="AlphaFoldDB" id="A0A1I4W0S4"/>